<evidence type="ECO:0000313" key="5">
    <source>
        <dbReference type="Proteomes" id="UP000185809"/>
    </source>
</evidence>
<dbReference type="PANTHER" id="PTHR46429:SF1">
    <property type="entry name" value="23S RRNA (GUANOSINE-2'-O-)-METHYLTRANSFERASE RLMB"/>
    <property type="match status" value="1"/>
</dbReference>
<dbReference type="InterPro" id="IPR029028">
    <property type="entry name" value="Alpha/beta_knot_MTases"/>
</dbReference>
<evidence type="ECO:0000256" key="1">
    <source>
        <dbReference type="ARBA" id="ARBA00022603"/>
    </source>
</evidence>
<dbReference type="Pfam" id="PF08032">
    <property type="entry name" value="SpoU_sub_bind"/>
    <property type="match status" value="1"/>
</dbReference>
<dbReference type="Pfam" id="PF00588">
    <property type="entry name" value="SpoU_methylase"/>
    <property type="match status" value="1"/>
</dbReference>
<dbReference type="GO" id="GO:0003723">
    <property type="term" value="F:RNA binding"/>
    <property type="evidence" value="ECO:0007669"/>
    <property type="project" value="InterPro"/>
</dbReference>
<evidence type="ECO:0000256" key="2">
    <source>
        <dbReference type="ARBA" id="ARBA00022679"/>
    </source>
</evidence>
<dbReference type="GO" id="GO:0008173">
    <property type="term" value="F:RNA methyltransferase activity"/>
    <property type="evidence" value="ECO:0007669"/>
    <property type="project" value="InterPro"/>
</dbReference>
<dbReference type="InterPro" id="IPR029064">
    <property type="entry name" value="Ribosomal_eL30-like_sf"/>
</dbReference>
<dbReference type="GO" id="GO:0006396">
    <property type="term" value="P:RNA processing"/>
    <property type="evidence" value="ECO:0007669"/>
    <property type="project" value="InterPro"/>
</dbReference>
<evidence type="ECO:0000259" key="3">
    <source>
        <dbReference type="SMART" id="SM00967"/>
    </source>
</evidence>
<dbReference type="Gene3D" id="3.30.1330.30">
    <property type="match status" value="1"/>
</dbReference>
<dbReference type="InterPro" id="IPR029026">
    <property type="entry name" value="tRNA_m1G_MTases_N"/>
</dbReference>
<dbReference type="InterPro" id="IPR013123">
    <property type="entry name" value="SpoU_subst-bd"/>
</dbReference>
<dbReference type="GO" id="GO:0005829">
    <property type="term" value="C:cytosol"/>
    <property type="evidence" value="ECO:0007669"/>
    <property type="project" value="TreeGrafter"/>
</dbReference>
<keyword evidence="1 4" id="KW-0489">Methyltransferase</keyword>
<dbReference type="NCBIfam" id="TIGR00186">
    <property type="entry name" value="rRNA_methyl_3"/>
    <property type="match status" value="1"/>
</dbReference>
<sequence>MKKQNKIYISGKHTVIEALKNTPQVLTRVYLTKEQQNDKELLQMIKKAGITFSDLGKEKKDKRGINDSVAHQGIIGKISLDKLIRPYQEFIKDFKINNDTLILILGEIQDPHNVGAIIRSAVAFGASAILIPKHNQAPITSTVIKVSVGMAFQIPLVEVGNVNQIVRDLKDKGFWIYGLDEKADQNITDESFDQPTVFILGNEAKGIRQKTLELCDTLISIPINPKCESLNVAASTAVAIFAWSQQHPQSLK</sequence>
<dbReference type="EMBL" id="MFUP01000012">
    <property type="protein sequence ID" value="OGI87487.1"/>
    <property type="molecule type" value="Genomic_DNA"/>
</dbReference>
<feature type="domain" description="RNA 2-O ribose methyltransferase substrate binding" evidence="3">
    <location>
        <begin position="8"/>
        <end position="84"/>
    </location>
</feature>
<protein>
    <submittedName>
        <fullName evidence="4">23S rRNA (Guanosine(2251)-2'-O)-methyltransferase RlmB</fullName>
    </submittedName>
</protein>
<dbReference type="PANTHER" id="PTHR46429">
    <property type="entry name" value="23S RRNA (GUANOSINE-2'-O-)-METHYLTRANSFERASE RLMB"/>
    <property type="match status" value="1"/>
</dbReference>
<dbReference type="AlphaFoldDB" id="A0A1F6X005"/>
<proteinExistence type="predicted"/>
<dbReference type="SUPFAM" id="SSF55315">
    <property type="entry name" value="L30e-like"/>
    <property type="match status" value="1"/>
</dbReference>
<dbReference type="Gene3D" id="3.40.1280.10">
    <property type="match status" value="1"/>
</dbReference>
<reference evidence="4 5" key="1">
    <citation type="journal article" date="2016" name="Nat. Commun.">
        <title>Thousands of microbial genomes shed light on interconnected biogeochemical processes in an aquifer system.</title>
        <authorList>
            <person name="Anantharaman K."/>
            <person name="Brown C.T."/>
            <person name="Hug L.A."/>
            <person name="Sharon I."/>
            <person name="Castelle C.J."/>
            <person name="Probst A.J."/>
            <person name="Thomas B.C."/>
            <person name="Singh A."/>
            <person name="Wilkins M.J."/>
            <person name="Karaoz U."/>
            <person name="Brodie E.L."/>
            <person name="Williams K.H."/>
            <person name="Hubbard S.S."/>
            <person name="Banfield J.F."/>
        </authorList>
    </citation>
    <scope>NUCLEOTIDE SEQUENCE [LARGE SCALE GENOMIC DNA]</scope>
</reference>
<comment type="caution">
    <text evidence="4">The sequence shown here is derived from an EMBL/GenBank/DDBJ whole genome shotgun (WGS) entry which is preliminary data.</text>
</comment>
<name>A0A1F6X005_9BACT</name>
<accession>A0A1F6X005</accession>
<dbReference type="SUPFAM" id="SSF75217">
    <property type="entry name" value="alpha/beta knot"/>
    <property type="match status" value="1"/>
</dbReference>
<gene>
    <name evidence="4" type="ORF">A2995_01320</name>
</gene>
<evidence type="ECO:0000313" key="4">
    <source>
        <dbReference type="EMBL" id="OGI87487.1"/>
    </source>
</evidence>
<dbReference type="GO" id="GO:0032259">
    <property type="term" value="P:methylation"/>
    <property type="evidence" value="ECO:0007669"/>
    <property type="project" value="UniProtKB-KW"/>
</dbReference>
<dbReference type="InterPro" id="IPR004441">
    <property type="entry name" value="rRNA_MeTrfase_TrmH"/>
</dbReference>
<dbReference type="CDD" id="cd18103">
    <property type="entry name" value="SpoU-like_RlmB"/>
    <property type="match status" value="1"/>
</dbReference>
<dbReference type="SMART" id="SM00967">
    <property type="entry name" value="SpoU_sub_bind"/>
    <property type="match status" value="1"/>
</dbReference>
<dbReference type="InterPro" id="IPR001537">
    <property type="entry name" value="SpoU_MeTrfase"/>
</dbReference>
<organism evidence="4 5">
    <name type="scientific">Candidatus Nomurabacteria bacterium RIFCSPLOWO2_01_FULL_33_24</name>
    <dbReference type="NCBI Taxonomy" id="1801765"/>
    <lineage>
        <taxon>Bacteria</taxon>
        <taxon>Candidatus Nomuraibacteriota</taxon>
    </lineage>
</organism>
<keyword evidence="2 4" id="KW-0808">Transferase</keyword>
<dbReference type="Proteomes" id="UP000185809">
    <property type="component" value="Unassembled WGS sequence"/>
</dbReference>